<keyword evidence="1" id="KW-1133">Transmembrane helix</keyword>
<feature type="transmembrane region" description="Helical" evidence="1">
    <location>
        <begin position="108"/>
        <end position="129"/>
    </location>
</feature>
<feature type="transmembrane region" description="Helical" evidence="1">
    <location>
        <begin position="24"/>
        <end position="46"/>
    </location>
</feature>
<reference evidence="2 3" key="1">
    <citation type="submission" date="2016-07" db="EMBL/GenBank/DDBJ databases">
        <title>Complete genome sequence of Altererythrobacter dongtanensis KCTC 22672, a type strain with esterase isolated from tidal flat.</title>
        <authorList>
            <person name="Cheng H."/>
            <person name="Wu Y.-H."/>
            <person name="Zhou P."/>
            <person name="Huo Y.-Y."/>
            <person name="Wang C.-S."/>
            <person name="Xu X.-W."/>
        </authorList>
    </citation>
    <scope>NUCLEOTIDE SEQUENCE [LARGE SCALE GENOMIC DNA]</scope>
    <source>
        <strain evidence="2 3">KCTC 22672</strain>
    </source>
</reference>
<name>A0A1B2AFB6_9SPHN</name>
<organism evidence="2 3">
    <name type="scientific">Tsuneonella dongtanensis</name>
    <dbReference type="NCBI Taxonomy" id="692370"/>
    <lineage>
        <taxon>Bacteria</taxon>
        <taxon>Pseudomonadati</taxon>
        <taxon>Pseudomonadota</taxon>
        <taxon>Alphaproteobacteria</taxon>
        <taxon>Sphingomonadales</taxon>
        <taxon>Erythrobacteraceae</taxon>
        <taxon>Tsuneonella</taxon>
    </lineage>
</organism>
<dbReference type="RefSeq" id="WP_067680225.1">
    <property type="nucleotide sequence ID" value="NZ_CP016591.1"/>
</dbReference>
<evidence type="ECO:0000313" key="3">
    <source>
        <dbReference type="Proteomes" id="UP000092932"/>
    </source>
</evidence>
<proteinExistence type="predicted"/>
<dbReference type="STRING" id="692370.A6F68_02350"/>
<dbReference type="AlphaFoldDB" id="A0A1B2AFB6"/>
<gene>
    <name evidence="2" type="ORF">A6F68_02350</name>
</gene>
<keyword evidence="1" id="KW-0472">Membrane</keyword>
<dbReference type="KEGG" id="ado:A6F68_02350"/>
<dbReference type="Proteomes" id="UP000092932">
    <property type="component" value="Chromosome"/>
</dbReference>
<protein>
    <recommendedName>
        <fullName evidence="4">DUF805 domain-containing protein</fullName>
    </recommendedName>
</protein>
<keyword evidence="1" id="KW-0812">Transmembrane</keyword>
<dbReference type="GO" id="GO:0016020">
    <property type="term" value="C:membrane"/>
    <property type="evidence" value="ECO:0007669"/>
    <property type="project" value="InterPro"/>
</dbReference>
<accession>A0A1B2AFB6</accession>
<dbReference type="Pfam" id="PF05656">
    <property type="entry name" value="DUF805"/>
    <property type="match status" value="1"/>
</dbReference>
<evidence type="ECO:0000256" key="1">
    <source>
        <dbReference type="SAM" id="Phobius"/>
    </source>
</evidence>
<keyword evidence="3" id="KW-1185">Reference proteome</keyword>
<dbReference type="InterPro" id="IPR008523">
    <property type="entry name" value="DUF805"/>
</dbReference>
<evidence type="ECO:0008006" key="4">
    <source>
        <dbReference type="Google" id="ProtNLM"/>
    </source>
</evidence>
<evidence type="ECO:0000313" key="2">
    <source>
        <dbReference type="EMBL" id="ANY20849.1"/>
    </source>
</evidence>
<feature type="transmembrane region" description="Helical" evidence="1">
    <location>
        <begin position="81"/>
        <end position="101"/>
    </location>
</feature>
<sequence length="192" mass="20439">MGNSITYHLANLASFAGREGRRTFWLWVLAIALINIVVSIGLSATFTASAVGAAIQGTGADDTTAIEALVLREMLPNMPTMIWAGVAMSLFNCAMMAAAFVRRLHDGGFPGLIVLVPLAAVALNLWFQIEQLGQIEELLQAALNARSAEDLADLQRDAGLRGLVSWIPLLVVAGFGLVPSKSENRWGPPPAD</sequence>
<dbReference type="EMBL" id="CP016591">
    <property type="protein sequence ID" value="ANY20849.1"/>
    <property type="molecule type" value="Genomic_DNA"/>
</dbReference>